<protein>
    <submittedName>
        <fullName evidence="1">Uncharacterized protein</fullName>
    </submittedName>
</protein>
<sequence>MSKGEFVVSTISINPNFVFNLLQKHIFKAHPRSRRRNLINLRKTAMPPKLDPSQILEVYIRVTGAASSLAPKKIGEYIAQETAKKFEKLDPSEIVDVYLRVTGGEVGAVSSLPRRSRKKPPRNSRRWS</sequence>
<accession>A0A397ZH25</accession>
<dbReference type="EMBL" id="CM010632">
    <property type="protein sequence ID" value="RID61653.1"/>
    <property type="molecule type" value="Genomic_DNA"/>
</dbReference>
<reference evidence="1 2" key="1">
    <citation type="submission" date="2018-06" db="EMBL/GenBank/DDBJ databases">
        <title>WGS assembly of Brassica rapa FPsc.</title>
        <authorList>
            <person name="Bowman J."/>
            <person name="Kohchi T."/>
            <person name="Yamato K."/>
            <person name="Jenkins J."/>
            <person name="Shu S."/>
            <person name="Ishizaki K."/>
            <person name="Yamaoka S."/>
            <person name="Nishihama R."/>
            <person name="Nakamura Y."/>
            <person name="Berger F."/>
            <person name="Adam C."/>
            <person name="Aki S."/>
            <person name="Althoff F."/>
            <person name="Araki T."/>
            <person name="Arteaga-Vazquez M."/>
            <person name="Balasubrmanian S."/>
            <person name="Bauer D."/>
            <person name="Boehm C."/>
            <person name="Briginshaw L."/>
            <person name="Caballero-Perez J."/>
            <person name="Catarino B."/>
            <person name="Chen F."/>
            <person name="Chiyoda S."/>
            <person name="Chovatia M."/>
            <person name="Davies K."/>
            <person name="Delmans M."/>
            <person name="Demura T."/>
            <person name="Dierschke T."/>
            <person name="Dolan L."/>
            <person name="Dorantes-Acosta A."/>
            <person name="Eklund D."/>
            <person name="Florent S."/>
            <person name="Flores-Sandoval E."/>
            <person name="Fujiyama A."/>
            <person name="Fukuzawa H."/>
            <person name="Galik B."/>
            <person name="Grimanelli D."/>
            <person name="Grimwood J."/>
            <person name="Grossniklaus U."/>
            <person name="Hamada T."/>
            <person name="Haseloff J."/>
            <person name="Hetherington A."/>
            <person name="Higo A."/>
            <person name="Hirakawa Y."/>
            <person name="Hundley H."/>
            <person name="Ikeda Y."/>
            <person name="Inoue K."/>
            <person name="Inoue S."/>
            <person name="Ishida S."/>
            <person name="Jia Q."/>
            <person name="Kakita M."/>
            <person name="Kanazawa T."/>
            <person name="Kawai Y."/>
            <person name="Kawashima T."/>
            <person name="Kennedy M."/>
            <person name="Kinose K."/>
            <person name="Kinoshita T."/>
            <person name="Kohara Y."/>
            <person name="Koide E."/>
            <person name="Komatsu K."/>
            <person name="Kopischke S."/>
            <person name="Kubo M."/>
            <person name="Kyozuka J."/>
            <person name="Lagercrantz U."/>
            <person name="Lin S."/>
            <person name="Lindquist E."/>
            <person name="Lipzen A."/>
            <person name="Lu C."/>
            <person name="Luna E."/>
            <person name="Martienssen R."/>
            <person name="Minamino N."/>
            <person name="Mizutani M."/>
            <person name="Mizutani M."/>
            <person name="Mochizuki N."/>
            <person name="Monte I."/>
            <person name="Mosher R."/>
            <person name="Nagasaki H."/>
            <person name="Nakagami H."/>
            <person name="Naramoto S."/>
            <person name="Nishitani K."/>
            <person name="Ohtani M."/>
            <person name="Okamoto T."/>
            <person name="Okumura M."/>
            <person name="Phillips J."/>
            <person name="Pollak B."/>
            <person name="Reinders A."/>
            <person name="Roevekamp M."/>
            <person name="Sano R."/>
            <person name="Sawa S."/>
            <person name="Schmid M."/>
            <person name="Shirakawa M."/>
            <person name="Solano R."/>
            <person name="Spunde A."/>
            <person name="Suetsugu N."/>
            <person name="Sugano S."/>
            <person name="Sugiyama A."/>
            <person name="Sun R."/>
            <person name="Suzuki Y."/>
            <person name="Takenaka M."/>
            <person name="Takezawa D."/>
            <person name="Tomogane H."/>
            <person name="Tsuzuki M."/>
            <person name="Ueda T."/>
            <person name="Umeda M."/>
            <person name="Ward J."/>
            <person name="Watanabe Y."/>
            <person name="Yazaki K."/>
            <person name="Yokoyama R."/>
            <person name="Yoshitake Y."/>
            <person name="Yotsui I."/>
            <person name="Zachgo S."/>
            <person name="Schmutz J."/>
        </authorList>
    </citation>
    <scope>NUCLEOTIDE SEQUENCE [LARGE SCALE GENOMIC DNA]</scope>
    <source>
        <strain evidence="2">cv. B-3</strain>
    </source>
</reference>
<dbReference type="AlphaFoldDB" id="A0A397ZH25"/>
<gene>
    <name evidence="1" type="ORF">BRARA_E00786</name>
</gene>
<dbReference type="Proteomes" id="UP000264353">
    <property type="component" value="Chromosome A5"/>
</dbReference>
<evidence type="ECO:0000313" key="2">
    <source>
        <dbReference type="Proteomes" id="UP000264353"/>
    </source>
</evidence>
<proteinExistence type="predicted"/>
<evidence type="ECO:0000313" key="1">
    <source>
        <dbReference type="EMBL" id="RID61653.1"/>
    </source>
</evidence>
<name>A0A397ZH25_BRACM</name>
<organism evidence="1 2">
    <name type="scientific">Brassica campestris</name>
    <name type="common">Field mustard</name>
    <dbReference type="NCBI Taxonomy" id="3711"/>
    <lineage>
        <taxon>Eukaryota</taxon>
        <taxon>Viridiplantae</taxon>
        <taxon>Streptophyta</taxon>
        <taxon>Embryophyta</taxon>
        <taxon>Tracheophyta</taxon>
        <taxon>Spermatophyta</taxon>
        <taxon>Magnoliopsida</taxon>
        <taxon>eudicotyledons</taxon>
        <taxon>Gunneridae</taxon>
        <taxon>Pentapetalae</taxon>
        <taxon>rosids</taxon>
        <taxon>malvids</taxon>
        <taxon>Brassicales</taxon>
        <taxon>Brassicaceae</taxon>
        <taxon>Brassiceae</taxon>
        <taxon>Brassica</taxon>
    </lineage>
</organism>